<keyword evidence="7" id="KW-1185">Reference proteome</keyword>
<dbReference type="SUPFAM" id="SSF88946">
    <property type="entry name" value="Sigma2 domain of RNA polymerase sigma factors"/>
    <property type="match status" value="1"/>
</dbReference>
<sequence length="200" mass="22629">MLDSLNSISGPQHVTQLLRRARAGDSEAASVLMPLVYRELHALAERKMRYERPNHTLQPTVLVNEAYLQLLNLDNLDFQNKAHFFALASTIMRRVLVDHARSAKAAKRPGAHQQVEFSSQMQVSTQPVDILALNSALDSLAAFDKRQAQVVEMRFFAGLSFEEIAEILDISVRTAKRDWSMARAWLHGELVPRRSTPHEC</sequence>
<dbReference type="EMBL" id="LT629690">
    <property type="protein sequence ID" value="SDF46160.1"/>
    <property type="molecule type" value="Genomic_DNA"/>
</dbReference>
<dbReference type="NCBIfam" id="TIGR02999">
    <property type="entry name" value="Sig-70_X6"/>
    <property type="match status" value="1"/>
</dbReference>
<evidence type="ECO:0000259" key="5">
    <source>
        <dbReference type="Pfam" id="PF07638"/>
    </source>
</evidence>
<evidence type="ECO:0000256" key="4">
    <source>
        <dbReference type="ARBA" id="ARBA00023163"/>
    </source>
</evidence>
<evidence type="ECO:0000256" key="2">
    <source>
        <dbReference type="ARBA" id="ARBA00023015"/>
    </source>
</evidence>
<protein>
    <submittedName>
        <fullName evidence="6">RNA polymerase, sigma subunit, ECF family</fullName>
    </submittedName>
</protein>
<dbReference type="InterPro" id="IPR014284">
    <property type="entry name" value="RNA_pol_sigma-70_dom"/>
</dbReference>
<organism evidence="6 7">
    <name type="scientific">Terriglobus roseus</name>
    <dbReference type="NCBI Taxonomy" id="392734"/>
    <lineage>
        <taxon>Bacteria</taxon>
        <taxon>Pseudomonadati</taxon>
        <taxon>Acidobacteriota</taxon>
        <taxon>Terriglobia</taxon>
        <taxon>Terriglobales</taxon>
        <taxon>Acidobacteriaceae</taxon>
        <taxon>Terriglobus</taxon>
    </lineage>
</organism>
<dbReference type="AlphaFoldDB" id="A0A1G7LAV0"/>
<dbReference type="RefSeq" id="WP_083345408.1">
    <property type="nucleotide sequence ID" value="NZ_LT629690.1"/>
</dbReference>
<dbReference type="OrthoDB" id="118280at2"/>
<keyword evidence="3" id="KW-0731">Sigma factor</keyword>
<dbReference type="PANTHER" id="PTHR43133">
    <property type="entry name" value="RNA POLYMERASE ECF-TYPE SIGMA FACTO"/>
    <property type="match status" value="1"/>
</dbReference>
<dbReference type="Pfam" id="PF07638">
    <property type="entry name" value="Sigma70_ECF"/>
    <property type="match status" value="1"/>
</dbReference>
<dbReference type="InterPro" id="IPR053812">
    <property type="entry name" value="HTH_Sigma70_ECF-like"/>
</dbReference>
<dbReference type="Proteomes" id="UP000182427">
    <property type="component" value="Chromosome I"/>
</dbReference>
<dbReference type="GO" id="GO:0016987">
    <property type="term" value="F:sigma factor activity"/>
    <property type="evidence" value="ECO:0007669"/>
    <property type="project" value="UniProtKB-KW"/>
</dbReference>
<dbReference type="Gene3D" id="1.10.10.10">
    <property type="entry name" value="Winged helix-like DNA-binding domain superfamily/Winged helix DNA-binding domain"/>
    <property type="match status" value="1"/>
</dbReference>
<keyword evidence="4" id="KW-0804">Transcription</keyword>
<name>A0A1G7LAV0_9BACT</name>
<evidence type="ECO:0000313" key="6">
    <source>
        <dbReference type="EMBL" id="SDF46160.1"/>
    </source>
</evidence>
<feature type="domain" description="RNA polymerase sigma-70 ECF-like HTH" evidence="5">
    <location>
        <begin position="12"/>
        <end position="190"/>
    </location>
</feature>
<dbReference type="GO" id="GO:0006352">
    <property type="term" value="P:DNA-templated transcription initiation"/>
    <property type="evidence" value="ECO:0007669"/>
    <property type="project" value="InterPro"/>
</dbReference>
<dbReference type="InterPro" id="IPR039425">
    <property type="entry name" value="RNA_pol_sigma-70-like"/>
</dbReference>
<evidence type="ECO:0000256" key="1">
    <source>
        <dbReference type="ARBA" id="ARBA00010641"/>
    </source>
</evidence>
<comment type="similarity">
    <text evidence="1">Belongs to the sigma-70 factor family. ECF subfamily.</text>
</comment>
<dbReference type="InterPro" id="IPR011517">
    <property type="entry name" value="RNA_pol_sigma70_ECF-like"/>
</dbReference>
<accession>A0A1G7LAV0</accession>
<reference evidence="6 7" key="1">
    <citation type="submission" date="2016-10" db="EMBL/GenBank/DDBJ databases">
        <authorList>
            <person name="de Groot N.N."/>
        </authorList>
    </citation>
    <scope>NUCLEOTIDE SEQUENCE [LARGE SCALE GENOMIC DNA]</scope>
    <source>
        <strain evidence="6 7">GAS232</strain>
    </source>
</reference>
<evidence type="ECO:0000313" key="7">
    <source>
        <dbReference type="Proteomes" id="UP000182427"/>
    </source>
</evidence>
<dbReference type="PANTHER" id="PTHR43133:SF39">
    <property type="entry name" value="SIMILAR TO RNA POLYMERASE SIGMA-E FACTOR"/>
    <property type="match status" value="1"/>
</dbReference>
<evidence type="ECO:0000256" key="3">
    <source>
        <dbReference type="ARBA" id="ARBA00023082"/>
    </source>
</evidence>
<dbReference type="InterPro" id="IPR036388">
    <property type="entry name" value="WH-like_DNA-bd_sf"/>
</dbReference>
<dbReference type="Gene3D" id="1.10.1740.10">
    <property type="match status" value="1"/>
</dbReference>
<keyword evidence="2" id="KW-0805">Transcription regulation</keyword>
<dbReference type="CDD" id="cd06171">
    <property type="entry name" value="Sigma70_r4"/>
    <property type="match status" value="1"/>
</dbReference>
<dbReference type="SUPFAM" id="SSF88659">
    <property type="entry name" value="Sigma3 and sigma4 domains of RNA polymerase sigma factors"/>
    <property type="match status" value="1"/>
</dbReference>
<dbReference type="InterPro" id="IPR013325">
    <property type="entry name" value="RNA_pol_sigma_r2"/>
</dbReference>
<gene>
    <name evidence="6" type="ORF">SAMN05444167_2478</name>
</gene>
<proteinExistence type="inferred from homology"/>
<dbReference type="InterPro" id="IPR013324">
    <property type="entry name" value="RNA_pol_sigma_r3/r4-like"/>
</dbReference>
<dbReference type="NCBIfam" id="TIGR02937">
    <property type="entry name" value="sigma70-ECF"/>
    <property type="match status" value="1"/>
</dbReference>